<comment type="caution">
    <text evidence="1">The sequence shown here is derived from an EMBL/GenBank/DDBJ whole genome shotgun (WGS) entry which is preliminary data.</text>
</comment>
<organism evidence="1 2">
    <name type="scientific">Dermacentor silvarum</name>
    <name type="common">Tick</name>
    <dbReference type="NCBI Taxonomy" id="543639"/>
    <lineage>
        <taxon>Eukaryota</taxon>
        <taxon>Metazoa</taxon>
        <taxon>Ecdysozoa</taxon>
        <taxon>Arthropoda</taxon>
        <taxon>Chelicerata</taxon>
        <taxon>Arachnida</taxon>
        <taxon>Acari</taxon>
        <taxon>Parasitiformes</taxon>
        <taxon>Ixodida</taxon>
        <taxon>Ixodoidea</taxon>
        <taxon>Ixodidae</taxon>
        <taxon>Rhipicephalinae</taxon>
        <taxon>Dermacentor</taxon>
    </lineage>
</organism>
<dbReference type="EMBL" id="CM023480">
    <property type="protein sequence ID" value="KAH7970206.1"/>
    <property type="molecule type" value="Genomic_DNA"/>
</dbReference>
<evidence type="ECO:0000313" key="2">
    <source>
        <dbReference type="Proteomes" id="UP000821865"/>
    </source>
</evidence>
<accession>A0ACB8DHW5</accession>
<proteinExistence type="predicted"/>
<gene>
    <name evidence="1" type="ORF">HPB49_000858</name>
</gene>
<protein>
    <submittedName>
        <fullName evidence="1">Uncharacterized protein</fullName>
    </submittedName>
</protein>
<reference evidence="1" key="1">
    <citation type="submission" date="2020-05" db="EMBL/GenBank/DDBJ databases">
        <title>Large-scale comparative analyses of tick genomes elucidate their genetic diversity and vector capacities.</title>
        <authorList>
            <person name="Jia N."/>
            <person name="Wang J."/>
            <person name="Shi W."/>
            <person name="Du L."/>
            <person name="Sun Y."/>
            <person name="Zhan W."/>
            <person name="Jiang J."/>
            <person name="Wang Q."/>
            <person name="Zhang B."/>
            <person name="Ji P."/>
            <person name="Sakyi L.B."/>
            <person name="Cui X."/>
            <person name="Yuan T."/>
            <person name="Jiang B."/>
            <person name="Yang W."/>
            <person name="Lam T.T.-Y."/>
            <person name="Chang Q."/>
            <person name="Ding S."/>
            <person name="Wang X."/>
            <person name="Zhu J."/>
            <person name="Ruan X."/>
            <person name="Zhao L."/>
            <person name="Wei J."/>
            <person name="Que T."/>
            <person name="Du C."/>
            <person name="Cheng J."/>
            <person name="Dai P."/>
            <person name="Han X."/>
            <person name="Huang E."/>
            <person name="Gao Y."/>
            <person name="Liu J."/>
            <person name="Shao H."/>
            <person name="Ye R."/>
            <person name="Li L."/>
            <person name="Wei W."/>
            <person name="Wang X."/>
            <person name="Wang C."/>
            <person name="Yang T."/>
            <person name="Huo Q."/>
            <person name="Li W."/>
            <person name="Guo W."/>
            <person name="Chen H."/>
            <person name="Zhou L."/>
            <person name="Ni X."/>
            <person name="Tian J."/>
            <person name="Zhou Y."/>
            <person name="Sheng Y."/>
            <person name="Liu T."/>
            <person name="Pan Y."/>
            <person name="Xia L."/>
            <person name="Li J."/>
            <person name="Zhao F."/>
            <person name="Cao W."/>
        </authorList>
    </citation>
    <scope>NUCLEOTIDE SEQUENCE</scope>
    <source>
        <strain evidence="1">Dsil-2018</strain>
    </source>
</reference>
<keyword evidence="2" id="KW-1185">Reference proteome</keyword>
<evidence type="ECO:0000313" key="1">
    <source>
        <dbReference type="EMBL" id="KAH7970206.1"/>
    </source>
</evidence>
<dbReference type="Proteomes" id="UP000821865">
    <property type="component" value="Chromosome 11"/>
</dbReference>
<name>A0ACB8DHW5_DERSI</name>
<sequence>MLPDGHRRGCKRRHSNRQDLEETIISGYKPGDIFNADEAGHFFKAQPSKTRRKMQQGMLNSAAVVQLGWLRIDETLGYRQISKPTLLQKYLPPALHSEDWMKCSLFEEFLA</sequence>